<dbReference type="PANTHER" id="PTHR30590:SF2">
    <property type="entry name" value="INNER MEMBRANE PROTEIN"/>
    <property type="match status" value="1"/>
</dbReference>
<gene>
    <name evidence="3" type="ORF">E0E05_10420</name>
</gene>
<dbReference type="EMBL" id="CP036532">
    <property type="protein sequence ID" value="QBK30968.1"/>
    <property type="molecule type" value="Genomic_DNA"/>
</dbReference>
<feature type="transmembrane region" description="Helical" evidence="1">
    <location>
        <begin position="47"/>
        <end position="68"/>
    </location>
</feature>
<dbReference type="OrthoDB" id="9807744at2"/>
<accession>A0A4V1A408</accession>
<dbReference type="PANTHER" id="PTHR30590">
    <property type="entry name" value="INNER MEMBRANE PROTEIN"/>
    <property type="match status" value="1"/>
</dbReference>
<proteinExistence type="predicted"/>
<keyword evidence="1" id="KW-0472">Membrane</keyword>
<organism evidence="3 4">
    <name type="scientific">Roseitalea porphyridii</name>
    <dbReference type="NCBI Taxonomy" id="1852022"/>
    <lineage>
        <taxon>Bacteria</taxon>
        <taxon>Pseudomonadati</taxon>
        <taxon>Pseudomonadota</taxon>
        <taxon>Alphaproteobacteria</taxon>
        <taxon>Hyphomicrobiales</taxon>
        <taxon>Ahrensiaceae</taxon>
        <taxon>Roseitalea</taxon>
    </lineage>
</organism>
<dbReference type="Pfam" id="PF04235">
    <property type="entry name" value="DUF418"/>
    <property type="match status" value="1"/>
</dbReference>
<dbReference type="AlphaFoldDB" id="A0A4V1A408"/>
<evidence type="ECO:0000313" key="3">
    <source>
        <dbReference type="EMBL" id="QBK30968.1"/>
    </source>
</evidence>
<dbReference type="KEGG" id="rpod:E0E05_10420"/>
<evidence type="ECO:0000259" key="2">
    <source>
        <dbReference type="Pfam" id="PF04235"/>
    </source>
</evidence>
<feature type="transmembrane region" description="Helical" evidence="1">
    <location>
        <begin position="115"/>
        <end position="138"/>
    </location>
</feature>
<dbReference type="RefSeq" id="WP_131616647.1">
    <property type="nucleotide sequence ID" value="NZ_CP036532.1"/>
</dbReference>
<dbReference type="GeneID" id="301049099"/>
<feature type="transmembrane region" description="Helical" evidence="1">
    <location>
        <begin position="88"/>
        <end position="109"/>
    </location>
</feature>
<evidence type="ECO:0000256" key="1">
    <source>
        <dbReference type="SAM" id="Phobius"/>
    </source>
</evidence>
<dbReference type="Proteomes" id="UP000293719">
    <property type="component" value="Chromosome"/>
</dbReference>
<dbReference type="InterPro" id="IPR052529">
    <property type="entry name" value="Bact_Transport_Assoc"/>
</dbReference>
<keyword evidence="4" id="KW-1185">Reference proteome</keyword>
<protein>
    <submittedName>
        <fullName evidence="3">DUF418 domain-containing protein</fullName>
    </submittedName>
</protein>
<name>A0A4V1A408_9HYPH</name>
<dbReference type="InterPro" id="IPR007349">
    <property type="entry name" value="DUF418"/>
</dbReference>
<keyword evidence="1" id="KW-1133">Transmembrane helix</keyword>
<sequence length="160" mass="17262">MRRCAAARSPIWRRSRRIFLPVGLVGSAAGAWVLGQASVMIDPEMLIGMVLITLFGPFASAGYIGLIARWAEAPPSATKTFLARGGTATLTAYLTQSLIFSLIFNAYGLGLFGSLGVAACTAIAFLVALVSIGFASLWRSRFERGPMEVLLRRWTYLGTR</sequence>
<reference evidence="3 4" key="1">
    <citation type="journal article" date="2017" name="Int. J. Syst. Evol. Microbiol.">
        <title>Roseitalea porphyridii gen. nov., sp. nov., isolated from a red alga, and reclassification of Hoeflea suaedae Chung et al. 2013 as Pseudohoeflea suaedae gen. nov., comb. nov.</title>
        <authorList>
            <person name="Hyeon J.W."/>
            <person name="Jeong S.E."/>
            <person name="Baek K."/>
            <person name="Jeon C.O."/>
        </authorList>
    </citation>
    <scope>NUCLEOTIDE SEQUENCE [LARGE SCALE GENOMIC DNA]</scope>
    <source>
        <strain evidence="3 4">MA7-20</strain>
    </source>
</reference>
<keyword evidence="1" id="KW-0812">Transmembrane</keyword>
<evidence type="ECO:0000313" key="4">
    <source>
        <dbReference type="Proteomes" id="UP000293719"/>
    </source>
</evidence>
<feature type="domain" description="DUF418" evidence="2">
    <location>
        <begin position="7"/>
        <end position="157"/>
    </location>
</feature>